<dbReference type="Proteomes" id="UP000576645">
    <property type="component" value="Unassembled WGS sequence"/>
</dbReference>
<feature type="compositionally biased region" description="Polar residues" evidence="1">
    <location>
        <begin position="44"/>
        <end position="60"/>
    </location>
</feature>
<accession>A0AAP6ZTI8</accession>
<name>A0AAP6ZTI8_9VIBR</name>
<reference evidence="3 4" key="1">
    <citation type="submission" date="2019-09" db="EMBL/GenBank/DDBJ databases">
        <title>Draft genome sequencing and comparative genomics of hatchery-associated Vibrios.</title>
        <authorList>
            <person name="Kehlet-Delgado H."/>
            <person name="Mueller R.S."/>
        </authorList>
    </citation>
    <scope>NUCLEOTIDE SEQUENCE [LARGE SCALE GENOMIC DNA]</scope>
    <source>
        <strain evidence="3 4">09-121-3</strain>
    </source>
</reference>
<feature type="compositionally biased region" description="Low complexity" evidence="1">
    <location>
        <begin position="61"/>
        <end position="85"/>
    </location>
</feature>
<comment type="caution">
    <text evidence="3">The sequence shown here is derived from an EMBL/GenBank/DDBJ whole genome shotgun (WGS) entry which is preliminary data.</text>
</comment>
<evidence type="ECO:0000313" key="4">
    <source>
        <dbReference type="Proteomes" id="UP000576645"/>
    </source>
</evidence>
<evidence type="ECO:0000313" key="3">
    <source>
        <dbReference type="EMBL" id="NOJ25048.1"/>
    </source>
</evidence>
<proteinExistence type="predicted"/>
<evidence type="ECO:0000256" key="2">
    <source>
        <dbReference type="SAM" id="Phobius"/>
    </source>
</evidence>
<gene>
    <name evidence="3" type="ORF">F0238_20200</name>
</gene>
<evidence type="ECO:0000256" key="1">
    <source>
        <dbReference type="SAM" id="MobiDB-lite"/>
    </source>
</evidence>
<keyword evidence="2" id="KW-0472">Membrane</keyword>
<keyword evidence="2" id="KW-0812">Transmembrane</keyword>
<organism evidence="3 4">
    <name type="scientific">Vibrio coralliilyticus</name>
    <dbReference type="NCBI Taxonomy" id="190893"/>
    <lineage>
        <taxon>Bacteria</taxon>
        <taxon>Pseudomonadati</taxon>
        <taxon>Pseudomonadota</taxon>
        <taxon>Gammaproteobacteria</taxon>
        <taxon>Vibrionales</taxon>
        <taxon>Vibrionaceae</taxon>
        <taxon>Vibrio</taxon>
    </lineage>
</organism>
<sequence>MTMHKPEYPFPAPESAYWKSQSSSMSYDEAVSQYEAQQGVAKTMQRNPVKSPVTQSIETNSGSSIAESSSEMSAPPTTPSPQQTAFAETQSSMAWPPYNPLAPEGEKDLTDKLKETLERNHTQVQIMTIWDAMVYTVNNWSAMTEDGKTFGADVLETINKIKGYLDSGTEILHAVFLAKALGSLGIVAKETKTKNGKAAIVISSVWNDSKMHYATVNGINIKKNHPYLMDNPKIQQLGLARKTKIRGAIKAGALTLIISAALATEQLVNNDEYHMVDWYGSVGTELLKIGVTSVLTMLLVSSSLPVVVGVGLAILIAMGVDSLFEQFTVEEKITEELKVATAV</sequence>
<feature type="region of interest" description="Disordered" evidence="1">
    <location>
        <begin position="1"/>
        <end position="87"/>
    </location>
</feature>
<dbReference type="EMBL" id="VTXP01000013">
    <property type="protein sequence ID" value="NOJ25048.1"/>
    <property type="molecule type" value="Genomic_DNA"/>
</dbReference>
<dbReference type="AlphaFoldDB" id="A0AAP6ZTI8"/>
<keyword evidence="2" id="KW-1133">Transmembrane helix</keyword>
<protein>
    <submittedName>
        <fullName evidence="3">Uncharacterized protein</fullName>
    </submittedName>
</protein>
<feature type="transmembrane region" description="Helical" evidence="2">
    <location>
        <begin position="289"/>
        <end position="317"/>
    </location>
</feature>